<accession>A0A0D2M2Q3</accession>
<name>A0A0D2M2Q3_9CHLO</name>
<reference evidence="1 2" key="1">
    <citation type="journal article" date="2013" name="BMC Genomics">
        <title>Reconstruction of the lipid metabolism for the microalga Monoraphidium neglectum from its genome sequence reveals characteristics suitable for biofuel production.</title>
        <authorList>
            <person name="Bogen C."/>
            <person name="Al-Dilaimi A."/>
            <person name="Albersmeier A."/>
            <person name="Wichmann J."/>
            <person name="Grundmann M."/>
            <person name="Rupp O."/>
            <person name="Lauersen K.J."/>
            <person name="Blifernez-Klassen O."/>
            <person name="Kalinowski J."/>
            <person name="Goesmann A."/>
            <person name="Mussgnug J.H."/>
            <person name="Kruse O."/>
        </authorList>
    </citation>
    <scope>NUCLEOTIDE SEQUENCE [LARGE SCALE GENOMIC DNA]</scope>
    <source>
        <strain evidence="1 2">SAG 48.87</strain>
    </source>
</reference>
<dbReference type="KEGG" id="mng:MNEG_12346"/>
<dbReference type="AlphaFoldDB" id="A0A0D2M2Q3"/>
<evidence type="ECO:0000313" key="1">
    <source>
        <dbReference type="EMBL" id="KIY95616.1"/>
    </source>
</evidence>
<dbReference type="Proteomes" id="UP000054498">
    <property type="component" value="Unassembled WGS sequence"/>
</dbReference>
<sequence length="72" mass="7439">MLGPSELTMIAKYFGSANSAMLLRAGALAAHNTLAAAALRGPAPAPTETEADLIERFFADKPRVASAVAPKK</sequence>
<dbReference type="GeneID" id="25729699"/>
<dbReference type="EMBL" id="KK103417">
    <property type="protein sequence ID" value="KIY95616.1"/>
    <property type="molecule type" value="Genomic_DNA"/>
</dbReference>
<protein>
    <submittedName>
        <fullName evidence="1">Uncharacterized protein</fullName>
    </submittedName>
</protein>
<organism evidence="1 2">
    <name type="scientific">Monoraphidium neglectum</name>
    <dbReference type="NCBI Taxonomy" id="145388"/>
    <lineage>
        <taxon>Eukaryota</taxon>
        <taxon>Viridiplantae</taxon>
        <taxon>Chlorophyta</taxon>
        <taxon>core chlorophytes</taxon>
        <taxon>Chlorophyceae</taxon>
        <taxon>CS clade</taxon>
        <taxon>Sphaeropleales</taxon>
        <taxon>Selenastraceae</taxon>
        <taxon>Monoraphidium</taxon>
    </lineage>
</organism>
<proteinExistence type="predicted"/>
<dbReference type="RefSeq" id="XP_013894636.1">
    <property type="nucleotide sequence ID" value="XM_014039182.1"/>
</dbReference>
<gene>
    <name evidence="1" type="ORF">MNEG_12346</name>
</gene>
<evidence type="ECO:0000313" key="2">
    <source>
        <dbReference type="Proteomes" id="UP000054498"/>
    </source>
</evidence>
<keyword evidence="2" id="KW-1185">Reference proteome</keyword>